<reference evidence="2 3" key="1">
    <citation type="journal article" date="2019" name="Commun. Biol.">
        <title>The bagworm genome reveals a unique fibroin gene that provides high tensile strength.</title>
        <authorList>
            <person name="Kono N."/>
            <person name="Nakamura H."/>
            <person name="Ohtoshi R."/>
            <person name="Tomita M."/>
            <person name="Numata K."/>
            <person name="Arakawa K."/>
        </authorList>
    </citation>
    <scope>NUCLEOTIDE SEQUENCE [LARGE SCALE GENOMIC DNA]</scope>
</reference>
<proteinExistence type="predicted"/>
<keyword evidence="2" id="KW-0808">Transferase</keyword>
<gene>
    <name evidence="2" type="primary">pol</name>
    <name evidence="2" type="ORF">EVAR_54542_1</name>
</gene>
<dbReference type="PANTHER" id="PTHR19446">
    <property type="entry name" value="REVERSE TRANSCRIPTASES"/>
    <property type="match status" value="1"/>
</dbReference>
<accession>A0A4C1YQK5</accession>
<feature type="domain" description="Reverse transcriptase" evidence="1">
    <location>
        <begin position="8"/>
        <end position="199"/>
    </location>
</feature>
<dbReference type="InterPro" id="IPR000477">
    <property type="entry name" value="RT_dom"/>
</dbReference>
<protein>
    <submittedName>
        <fullName evidence="2">RNA-directed DNA polymerase from mobile element jockey</fullName>
    </submittedName>
</protein>
<dbReference type="Proteomes" id="UP000299102">
    <property type="component" value="Unassembled WGS sequence"/>
</dbReference>
<dbReference type="AlphaFoldDB" id="A0A4C1YQK5"/>
<evidence type="ECO:0000313" key="3">
    <source>
        <dbReference type="Proteomes" id="UP000299102"/>
    </source>
</evidence>
<name>A0A4C1YQK5_EUMVA</name>
<keyword evidence="3" id="KW-1185">Reference proteome</keyword>
<evidence type="ECO:0000259" key="1">
    <source>
        <dbReference type="PROSITE" id="PS50878"/>
    </source>
</evidence>
<dbReference type="CDD" id="cd01650">
    <property type="entry name" value="RT_nLTR_like"/>
    <property type="match status" value="1"/>
</dbReference>
<dbReference type="STRING" id="151549.A0A4C1YQK5"/>
<dbReference type="EMBL" id="BGZK01001383">
    <property type="protein sequence ID" value="GBP78731.1"/>
    <property type="molecule type" value="Genomic_DNA"/>
</dbReference>
<dbReference type="Pfam" id="PF00078">
    <property type="entry name" value="RVT_1"/>
    <property type="match status" value="1"/>
</dbReference>
<keyword evidence="2" id="KW-0548">Nucleotidyltransferase</keyword>
<dbReference type="GO" id="GO:0003964">
    <property type="term" value="F:RNA-directed DNA polymerase activity"/>
    <property type="evidence" value="ECO:0007669"/>
    <property type="project" value="UniProtKB-KW"/>
</dbReference>
<dbReference type="OrthoDB" id="10065625at2759"/>
<keyword evidence="2" id="KW-0695">RNA-directed DNA polymerase</keyword>
<dbReference type="SUPFAM" id="SSF56672">
    <property type="entry name" value="DNA/RNA polymerases"/>
    <property type="match status" value="1"/>
</dbReference>
<dbReference type="PROSITE" id="PS50878">
    <property type="entry name" value="RT_POL"/>
    <property type="match status" value="1"/>
</dbReference>
<organism evidence="2 3">
    <name type="scientific">Eumeta variegata</name>
    <name type="common">Bagworm moth</name>
    <name type="synonym">Eumeta japonica</name>
    <dbReference type="NCBI Taxonomy" id="151549"/>
    <lineage>
        <taxon>Eukaryota</taxon>
        <taxon>Metazoa</taxon>
        <taxon>Ecdysozoa</taxon>
        <taxon>Arthropoda</taxon>
        <taxon>Hexapoda</taxon>
        <taxon>Insecta</taxon>
        <taxon>Pterygota</taxon>
        <taxon>Neoptera</taxon>
        <taxon>Endopterygota</taxon>
        <taxon>Lepidoptera</taxon>
        <taxon>Glossata</taxon>
        <taxon>Ditrysia</taxon>
        <taxon>Tineoidea</taxon>
        <taxon>Psychidae</taxon>
        <taxon>Oiketicinae</taxon>
        <taxon>Eumeta</taxon>
    </lineage>
</organism>
<sequence length="199" mass="22780">MGYCGRVTLRKAGRRHTSSLSRKASKDPRLASSQRLITLLSHIAKLFEHILLRRLHRHLTLRQEQFGFRSGYSTTLQLVRVLHHMASEHNRRRRTVGIFLDIEKAFDRVWHFYATVEDATSDARPISAGVPQSSCLSPCLYAVYTEDVVLALYADNSAYLASSRQADLAATKLQRVLDLLPDWLDRWRVAVNFTKTAPF</sequence>
<evidence type="ECO:0000313" key="2">
    <source>
        <dbReference type="EMBL" id="GBP78731.1"/>
    </source>
</evidence>
<comment type="caution">
    <text evidence="2">The sequence shown here is derived from an EMBL/GenBank/DDBJ whole genome shotgun (WGS) entry which is preliminary data.</text>
</comment>
<dbReference type="InterPro" id="IPR043502">
    <property type="entry name" value="DNA/RNA_pol_sf"/>
</dbReference>